<dbReference type="PROSITE" id="PS50863">
    <property type="entry name" value="B3"/>
    <property type="match status" value="1"/>
</dbReference>
<feature type="chain" id="PRO_5018115832" description="TF-B3 domain-containing protein" evidence="7">
    <location>
        <begin position="20"/>
        <end position="512"/>
    </location>
</feature>
<dbReference type="CDD" id="cd10017">
    <property type="entry name" value="B3_DNA"/>
    <property type="match status" value="1"/>
</dbReference>
<evidence type="ECO:0000256" key="4">
    <source>
        <dbReference type="ARBA" id="ARBA00023163"/>
    </source>
</evidence>
<evidence type="ECO:0000259" key="8">
    <source>
        <dbReference type="PROSITE" id="PS50863"/>
    </source>
</evidence>
<keyword evidence="2" id="KW-0805">Transcription regulation</keyword>
<dbReference type="PANTHER" id="PTHR31391">
    <property type="entry name" value="B3 DOMAIN-CONTAINING PROTEIN OS11G0197600-RELATED"/>
    <property type="match status" value="1"/>
</dbReference>
<name>A0A3L6QQX5_PANMI</name>
<evidence type="ECO:0000313" key="9">
    <source>
        <dbReference type="EMBL" id="RLM85431.1"/>
    </source>
</evidence>
<dbReference type="AlphaFoldDB" id="A0A3L6QQX5"/>
<protein>
    <recommendedName>
        <fullName evidence="8">TF-B3 domain-containing protein</fullName>
    </recommendedName>
</protein>
<keyword evidence="6" id="KW-0175">Coiled coil</keyword>
<feature type="coiled-coil region" evidence="6">
    <location>
        <begin position="455"/>
        <end position="510"/>
    </location>
</feature>
<keyword evidence="3" id="KW-0238">DNA-binding</keyword>
<dbReference type="PANTHER" id="PTHR31391:SF101">
    <property type="entry name" value="B3 DOMAIN-CONTAINING PROTEIN OS01G0234100"/>
    <property type="match status" value="1"/>
</dbReference>
<keyword evidence="7" id="KW-0732">Signal</keyword>
<feature type="signal peptide" evidence="7">
    <location>
        <begin position="1"/>
        <end position="19"/>
    </location>
</feature>
<dbReference type="SMART" id="SM01019">
    <property type="entry name" value="B3"/>
    <property type="match status" value="1"/>
</dbReference>
<dbReference type="Proteomes" id="UP000275267">
    <property type="component" value="Unassembled WGS sequence"/>
</dbReference>
<organism evidence="9 10">
    <name type="scientific">Panicum miliaceum</name>
    <name type="common">Proso millet</name>
    <name type="synonym">Broomcorn millet</name>
    <dbReference type="NCBI Taxonomy" id="4540"/>
    <lineage>
        <taxon>Eukaryota</taxon>
        <taxon>Viridiplantae</taxon>
        <taxon>Streptophyta</taxon>
        <taxon>Embryophyta</taxon>
        <taxon>Tracheophyta</taxon>
        <taxon>Spermatophyta</taxon>
        <taxon>Magnoliopsida</taxon>
        <taxon>Liliopsida</taxon>
        <taxon>Poales</taxon>
        <taxon>Poaceae</taxon>
        <taxon>PACMAD clade</taxon>
        <taxon>Panicoideae</taxon>
        <taxon>Panicodae</taxon>
        <taxon>Paniceae</taxon>
        <taxon>Panicinae</taxon>
        <taxon>Panicum</taxon>
        <taxon>Panicum sect. Panicum</taxon>
    </lineage>
</organism>
<dbReference type="Pfam" id="PF02362">
    <property type="entry name" value="B3"/>
    <property type="match status" value="1"/>
</dbReference>
<keyword evidence="10" id="KW-1185">Reference proteome</keyword>
<dbReference type="Gene3D" id="2.40.330.10">
    <property type="entry name" value="DNA-binding pseudobarrel domain"/>
    <property type="match status" value="1"/>
</dbReference>
<evidence type="ECO:0000256" key="1">
    <source>
        <dbReference type="ARBA" id="ARBA00004123"/>
    </source>
</evidence>
<dbReference type="STRING" id="4540.A0A3L6QQX5"/>
<comment type="caution">
    <text evidence="9">The sequence shown here is derived from an EMBL/GenBank/DDBJ whole genome shotgun (WGS) entry which is preliminary data.</text>
</comment>
<comment type="subcellular location">
    <subcellularLocation>
        <location evidence="1">Nucleus</location>
    </subcellularLocation>
</comment>
<evidence type="ECO:0000256" key="2">
    <source>
        <dbReference type="ARBA" id="ARBA00023015"/>
    </source>
</evidence>
<sequence>MDSPVSWGVLALGLATAAALLKSRKRGRPAGSRHPNTQMEQKMALVKQRTALLDSGGSDSDKDDDYHPMDDELSVVVAHQPVAIPCGDTDDDGSEVIPIKMVRPRRVRRNRRKLPGVPQTDDAKHISKDIHITTGESDVDGRQIHASVDDNWESAMSRAQEIQANLPVGHPSFVKRMLQSHVVRGFWLGLPKDFSQKHLPKKEAGIVLEDEHGEDHHTTYLYYKQGLSAGWRGFAIDHDIKVGDAVVYIVRANEFTTTDVDLNLLNLGASKKEKQSIHRNRLTFEYPESPEEESSEDVITDEDAKVGTPYREVPPSDGSTTDGIGLDSDIDFDDVTSFSNVNLILDCLATGCGFHDHLRRTYYELCCSQRSLLHKNLLRQLHPTLVAGVIVETVSIAEGIRACKAQSSSREDLLNWKKTLESFELLGMNVAFLLKRVNELLATRSGESSEWQEKYKELKLERACAGEKMKVLELQLSNVKDVLQKVDVEMVELESRLKKSDEALQELASAPW</sequence>
<feature type="domain" description="TF-B3" evidence="8">
    <location>
        <begin position="173"/>
        <end position="266"/>
    </location>
</feature>
<dbReference type="GO" id="GO:0005634">
    <property type="term" value="C:nucleus"/>
    <property type="evidence" value="ECO:0007669"/>
    <property type="project" value="UniProtKB-SubCell"/>
</dbReference>
<evidence type="ECO:0000256" key="7">
    <source>
        <dbReference type="SAM" id="SignalP"/>
    </source>
</evidence>
<dbReference type="InterPro" id="IPR044837">
    <property type="entry name" value="REM16-like"/>
</dbReference>
<dbReference type="SUPFAM" id="SSF101936">
    <property type="entry name" value="DNA-binding pseudobarrel domain"/>
    <property type="match status" value="1"/>
</dbReference>
<dbReference type="EMBL" id="PQIB02000011">
    <property type="protein sequence ID" value="RLM85431.1"/>
    <property type="molecule type" value="Genomic_DNA"/>
</dbReference>
<evidence type="ECO:0000256" key="6">
    <source>
        <dbReference type="SAM" id="Coils"/>
    </source>
</evidence>
<keyword evidence="4" id="KW-0804">Transcription</keyword>
<dbReference type="GO" id="GO:0003677">
    <property type="term" value="F:DNA binding"/>
    <property type="evidence" value="ECO:0007669"/>
    <property type="project" value="UniProtKB-KW"/>
</dbReference>
<dbReference type="InterPro" id="IPR003340">
    <property type="entry name" value="B3_DNA-bd"/>
</dbReference>
<reference evidence="10" key="1">
    <citation type="journal article" date="2019" name="Nat. Commun.">
        <title>The genome of broomcorn millet.</title>
        <authorList>
            <person name="Zou C."/>
            <person name="Miki D."/>
            <person name="Li D."/>
            <person name="Tang Q."/>
            <person name="Xiao L."/>
            <person name="Rajput S."/>
            <person name="Deng P."/>
            <person name="Jia W."/>
            <person name="Huang R."/>
            <person name="Zhang M."/>
            <person name="Sun Y."/>
            <person name="Hu J."/>
            <person name="Fu X."/>
            <person name="Schnable P.S."/>
            <person name="Li F."/>
            <person name="Zhang H."/>
            <person name="Feng B."/>
            <person name="Zhu X."/>
            <person name="Liu R."/>
            <person name="Schnable J.C."/>
            <person name="Zhu J.-K."/>
            <person name="Zhang H."/>
        </authorList>
    </citation>
    <scope>NUCLEOTIDE SEQUENCE [LARGE SCALE GENOMIC DNA]</scope>
</reference>
<dbReference type="OrthoDB" id="1909330at2759"/>
<keyword evidence="5" id="KW-0539">Nucleus</keyword>
<evidence type="ECO:0000256" key="3">
    <source>
        <dbReference type="ARBA" id="ARBA00023125"/>
    </source>
</evidence>
<evidence type="ECO:0000313" key="10">
    <source>
        <dbReference type="Proteomes" id="UP000275267"/>
    </source>
</evidence>
<gene>
    <name evidence="9" type="ORF">C2845_PM04G10920</name>
</gene>
<accession>A0A3L6QQX5</accession>
<proteinExistence type="predicted"/>
<evidence type="ECO:0000256" key="5">
    <source>
        <dbReference type="ARBA" id="ARBA00023242"/>
    </source>
</evidence>
<dbReference type="InterPro" id="IPR015300">
    <property type="entry name" value="DNA-bd_pseudobarrel_sf"/>
</dbReference>